<proteinExistence type="predicted"/>
<keyword evidence="6" id="KW-0472">Membrane</keyword>
<sequence>MPQVQVRQQQQEPQHHTHPLEPLHHYHHVHHTHHVHKRFWFFVTLTGLLAWTWVYDTSQTSLLDPRKLMAEGEEMSTGRGKIMVGGAGAMLLRTTTSQTDAFVGGGLVEVPVEVDLTQATVSVALDNHNNNNNSPDKNGNTTWNRVVYLINGSEESWRLHSSRNHTVAVEPHMSDPGDPRGMNQDHDYDDNDNTGPEEPLGGEDPIRWYPQIDSNDERFHIERKGWPRHEIHPDRCRPMHAWQSDSFPVCNTIHETNLGQSLVEQNLYMISKKGFWRHAWGSHDSVKTTTATTNSGNETLRRKMVWKTFKINHGMEDAFFENNRVDALAMERLTASPHIIDIYGFCGMTVIQEYAGGELHELKLNSTEKLDLAIGLAQGIRDIHHIDDSKVPAMAHNDINLANIIVTDDGRPVLNDFNIAVLLMEDKSYDDEDEEGKVCPFYGRFPNPQWRSPEEQVDSEEESKNNPPVVNEKIDIYAMGNVLFRLVAGVSPWKKEGQSRLTAEDKIEVALAKRYKGALPELPSDVDLRTPAMAVLNEAMQMCYRFDPDERPSAKELVKFLETARTNLATMTEQTRQVQ</sequence>
<organism evidence="8">
    <name type="scientific">Amphora coffeiformis</name>
    <dbReference type="NCBI Taxonomy" id="265554"/>
    <lineage>
        <taxon>Eukaryota</taxon>
        <taxon>Sar</taxon>
        <taxon>Stramenopiles</taxon>
        <taxon>Ochrophyta</taxon>
        <taxon>Bacillariophyta</taxon>
        <taxon>Bacillariophyceae</taxon>
        <taxon>Bacillariophycidae</taxon>
        <taxon>Thalassiophysales</taxon>
        <taxon>Catenulaceae</taxon>
        <taxon>Amphora</taxon>
    </lineage>
</organism>
<dbReference type="SUPFAM" id="SSF56112">
    <property type="entry name" value="Protein kinase-like (PK-like)"/>
    <property type="match status" value="1"/>
</dbReference>
<evidence type="ECO:0000313" key="8">
    <source>
        <dbReference type="EMBL" id="CAE0410058.1"/>
    </source>
</evidence>
<dbReference type="GO" id="GO:0004674">
    <property type="term" value="F:protein serine/threonine kinase activity"/>
    <property type="evidence" value="ECO:0007669"/>
    <property type="project" value="TreeGrafter"/>
</dbReference>
<keyword evidence="3" id="KW-0418">Kinase</keyword>
<feature type="region of interest" description="Disordered" evidence="5">
    <location>
        <begin position="168"/>
        <end position="205"/>
    </location>
</feature>
<dbReference type="SMART" id="SM00220">
    <property type="entry name" value="S_TKc"/>
    <property type="match status" value="1"/>
</dbReference>
<feature type="domain" description="Protein kinase" evidence="7">
    <location>
        <begin position="247"/>
        <end position="568"/>
    </location>
</feature>
<dbReference type="PROSITE" id="PS50011">
    <property type="entry name" value="PROTEIN_KINASE_DOM"/>
    <property type="match status" value="1"/>
</dbReference>
<accession>A0A7S3L3D7</accession>
<keyword evidence="6" id="KW-1133">Transmembrane helix</keyword>
<dbReference type="EMBL" id="HBIM01008980">
    <property type="protein sequence ID" value="CAE0410058.1"/>
    <property type="molecule type" value="Transcribed_RNA"/>
</dbReference>
<dbReference type="PANTHER" id="PTHR44329">
    <property type="entry name" value="SERINE/THREONINE-PROTEIN KINASE TNNI3K-RELATED"/>
    <property type="match status" value="1"/>
</dbReference>
<keyword evidence="1" id="KW-0808">Transferase</keyword>
<dbReference type="InterPro" id="IPR051681">
    <property type="entry name" value="Ser/Thr_Kinases-Pseudokinases"/>
</dbReference>
<dbReference type="GO" id="GO:0005524">
    <property type="term" value="F:ATP binding"/>
    <property type="evidence" value="ECO:0007669"/>
    <property type="project" value="UniProtKB-KW"/>
</dbReference>
<name>A0A7S3L3D7_9STRA</name>
<evidence type="ECO:0000256" key="1">
    <source>
        <dbReference type="ARBA" id="ARBA00022679"/>
    </source>
</evidence>
<dbReference type="Gene3D" id="1.10.510.10">
    <property type="entry name" value="Transferase(Phosphotransferase) domain 1"/>
    <property type="match status" value="1"/>
</dbReference>
<reference evidence="8" key="1">
    <citation type="submission" date="2021-01" db="EMBL/GenBank/DDBJ databases">
        <authorList>
            <person name="Corre E."/>
            <person name="Pelletier E."/>
            <person name="Niang G."/>
            <person name="Scheremetjew M."/>
            <person name="Finn R."/>
            <person name="Kale V."/>
            <person name="Holt S."/>
            <person name="Cochrane G."/>
            <person name="Meng A."/>
            <person name="Brown T."/>
            <person name="Cohen L."/>
        </authorList>
    </citation>
    <scope>NUCLEOTIDE SEQUENCE</scope>
    <source>
        <strain evidence="8">CCMP127</strain>
    </source>
</reference>
<keyword evidence="6" id="KW-0812">Transmembrane</keyword>
<dbReference type="PANTHER" id="PTHR44329:SF288">
    <property type="entry name" value="MITOGEN-ACTIVATED PROTEIN KINASE KINASE KINASE 20"/>
    <property type="match status" value="1"/>
</dbReference>
<evidence type="ECO:0000256" key="2">
    <source>
        <dbReference type="ARBA" id="ARBA00022741"/>
    </source>
</evidence>
<gene>
    <name evidence="8" type="ORF">ACOF00016_LOCUS7608</name>
</gene>
<dbReference type="InterPro" id="IPR000719">
    <property type="entry name" value="Prot_kinase_dom"/>
</dbReference>
<keyword evidence="4" id="KW-0067">ATP-binding</keyword>
<dbReference type="InterPro" id="IPR011009">
    <property type="entry name" value="Kinase-like_dom_sf"/>
</dbReference>
<evidence type="ECO:0000256" key="6">
    <source>
        <dbReference type="SAM" id="Phobius"/>
    </source>
</evidence>
<evidence type="ECO:0000256" key="5">
    <source>
        <dbReference type="SAM" id="MobiDB-lite"/>
    </source>
</evidence>
<dbReference type="AlphaFoldDB" id="A0A7S3L3D7"/>
<dbReference type="Pfam" id="PF00069">
    <property type="entry name" value="Pkinase"/>
    <property type="match status" value="1"/>
</dbReference>
<feature type="transmembrane region" description="Helical" evidence="6">
    <location>
        <begin position="39"/>
        <end position="55"/>
    </location>
</feature>
<keyword evidence="2" id="KW-0547">Nucleotide-binding</keyword>
<evidence type="ECO:0000256" key="3">
    <source>
        <dbReference type="ARBA" id="ARBA00022777"/>
    </source>
</evidence>
<feature type="compositionally biased region" description="Basic and acidic residues" evidence="5">
    <location>
        <begin position="172"/>
        <end position="186"/>
    </location>
</feature>
<protein>
    <recommendedName>
        <fullName evidence="7">Protein kinase domain-containing protein</fullName>
    </recommendedName>
</protein>
<evidence type="ECO:0000256" key="4">
    <source>
        <dbReference type="ARBA" id="ARBA00022840"/>
    </source>
</evidence>
<evidence type="ECO:0000259" key="7">
    <source>
        <dbReference type="PROSITE" id="PS50011"/>
    </source>
</evidence>